<accession>A0A8J1TK13</accession>
<dbReference type="GO" id="GO:0016887">
    <property type="term" value="F:ATP hydrolysis activity"/>
    <property type="evidence" value="ECO:0007669"/>
    <property type="project" value="InterPro"/>
</dbReference>
<evidence type="ECO:0000256" key="2">
    <source>
        <dbReference type="ARBA" id="ARBA00022448"/>
    </source>
</evidence>
<gene>
    <name evidence="8" type="ORF">OFUS_LOCUS25378</name>
</gene>
<sequence length="502" mass="54697">VNMSMLVRYILQIIGSLVFMFILNAKLTGVLLSVVPVVSLGAVQYGKFLKKMRQQFQDRLADASTTAEEAISSLRTVRTFAGETKVVDHYDVDVDKSYQVGKKLALATGVFEGVIGCLSSGAICLVLWYGGKLVFEKELTAGILTAFLLYTLQVAIGFGLMSALYGDFMQAVGASVRIFQLLDRLPDIPTEGGSMYDCLQGDLQFNDVRFTYPSRPETEVLKGVSFNVSKGKMVALVGPSGGGKSTIVNLIERFYDPNSGSIQLGGMDLKTLDPVWFRKRISMVQQEPVLFACSIKDNIAYGKEATLEEVIEAAKQSNAHDFIMTFEEGYDTLVGERGVRLSGGQKQRVAIARSLIMDPAVLLLDEATSALDAESEHLVQEAIDRAMMNRTVVIIAHRLSTVRSASQVIVIDQGKIAEQGTHGDLLQKGGIYKKLVLRQLIAGEATAKMFENELGNGNDDSKTNSDELILDVKSALSDGNDHPVMNLSNGDVDYMANSNTKL</sequence>
<dbReference type="SMART" id="SM00382">
    <property type="entry name" value="AAA"/>
    <property type="match status" value="1"/>
</dbReference>
<name>A0A8J1TK13_OWEFU</name>
<keyword evidence="3" id="KW-0812">Transmembrane</keyword>
<evidence type="ECO:0000256" key="5">
    <source>
        <dbReference type="ARBA" id="ARBA00022840"/>
    </source>
</evidence>
<protein>
    <submittedName>
        <fullName evidence="8">Uncharacterized protein</fullName>
    </submittedName>
</protein>
<dbReference type="InterPro" id="IPR017871">
    <property type="entry name" value="ABC_transporter-like_CS"/>
</dbReference>
<dbReference type="PROSITE" id="PS50893">
    <property type="entry name" value="ABC_TRANSPORTER_2"/>
    <property type="match status" value="1"/>
</dbReference>
<dbReference type="PROSITE" id="PS50929">
    <property type="entry name" value="ABC_TM1F"/>
    <property type="match status" value="1"/>
</dbReference>
<dbReference type="Pfam" id="PF00005">
    <property type="entry name" value="ABC_tran"/>
    <property type="match status" value="1"/>
</dbReference>
<dbReference type="InterPro" id="IPR039421">
    <property type="entry name" value="Type_1_exporter"/>
</dbReference>
<evidence type="ECO:0000256" key="4">
    <source>
        <dbReference type="ARBA" id="ARBA00022741"/>
    </source>
</evidence>
<dbReference type="SUPFAM" id="SSF52540">
    <property type="entry name" value="P-loop containing nucleoside triphosphate hydrolases"/>
    <property type="match status" value="1"/>
</dbReference>
<dbReference type="AlphaFoldDB" id="A0A8J1TK13"/>
<organism evidence="8 9">
    <name type="scientific">Owenia fusiformis</name>
    <name type="common">Polychaete worm</name>
    <dbReference type="NCBI Taxonomy" id="6347"/>
    <lineage>
        <taxon>Eukaryota</taxon>
        <taxon>Metazoa</taxon>
        <taxon>Spiralia</taxon>
        <taxon>Lophotrochozoa</taxon>
        <taxon>Annelida</taxon>
        <taxon>Polychaeta</taxon>
        <taxon>Sedentaria</taxon>
        <taxon>Canalipalpata</taxon>
        <taxon>Sabellida</taxon>
        <taxon>Oweniida</taxon>
        <taxon>Oweniidae</taxon>
        <taxon>Owenia</taxon>
    </lineage>
</organism>
<dbReference type="Gene3D" id="1.20.1560.10">
    <property type="entry name" value="ABC transporter type 1, transmembrane domain"/>
    <property type="match status" value="1"/>
</dbReference>
<dbReference type="InterPro" id="IPR036640">
    <property type="entry name" value="ABC1_TM_sf"/>
</dbReference>
<keyword evidence="4" id="KW-0547">Nucleotide-binding</keyword>
<dbReference type="PROSITE" id="PS00211">
    <property type="entry name" value="ABC_TRANSPORTER_1"/>
    <property type="match status" value="1"/>
</dbReference>
<keyword evidence="6" id="KW-1133">Transmembrane helix</keyword>
<keyword evidence="7" id="KW-0472">Membrane</keyword>
<keyword evidence="9" id="KW-1185">Reference proteome</keyword>
<dbReference type="SUPFAM" id="SSF90123">
    <property type="entry name" value="ABC transporter transmembrane region"/>
    <property type="match status" value="1"/>
</dbReference>
<keyword evidence="2" id="KW-0813">Transport</keyword>
<dbReference type="GO" id="GO:0090374">
    <property type="term" value="P:oligopeptide export from mitochondrion"/>
    <property type="evidence" value="ECO:0007669"/>
    <property type="project" value="TreeGrafter"/>
</dbReference>
<comment type="subcellular location">
    <subcellularLocation>
        <location evidence="1">Mitochondrion inner membrane</location>
        <topology evidence="1">Multi-pass membrane protein</topology>
    </subcellularLocation>
</comment>
<dbReference type="GO" id="GO:0015421">
    <property type="term" value="F:ABC-type oligopeptide transporter activity"/>
    <property type="evidence" value="ECO:0007669"/>
    <property type="project" value="TreeGrafter"/>
</dbReference>
<proteinExistence type="predicted"/>
<dbReference type="OrthoDB" id="6500128at2759"/>
<dbReference type="Gene3D" id="3.40.50.300">
    <property type="entry name" value="P-loop containing nucleotide triphosphate hydrolases"/>
    <property type="match status" value="1"/>
</dbReference>
<dbReference type="InterPro" id="IPR003439">
    <property type="entry name" value="ABC_transporter-like_ATP-bd"/>
</dbReference>
<comment type="caution">
    <text evidence="8">The sequence shown here is derived from an EMBL/GenBank/DDBJ whole genome shotgun (WGS) entry which is preliminary data.</text>
</comment>
<dbReference type="EMBL" id="CAIIXF020000012">
    <property type="protein sequence ID" value="CAH1801607.1"/>
    <property type="molecule type" value="Genomic_DNA"/>
</dbReference>
<keyword evidence="5" id="KW-0067">ATP-binding</keyword>
<dbReference type="FunFam" id="3.40.50.300:FF:000403">
    <property type="entry name" value="ATP-binding cassette sub-family B member 8, mitochondrial"/>
    <property type="match status" value="1"/>
</dbReference>
<dbReference type="GO" id="GO:0005524">
    <property type="term" value="F:ATP binding"/>
    <property type="evidence" value="ECO:0007669"/>
    <property type="project" value="UniProtKB-KW"/>
</dbReference>
<dbReference type="GO" id="GO:0005743">
    <property type="term" value="C:mitochondrial inner membrane"/>
    <property type="evidence" value="ECO:0007669"/>
    <property type="project" value="UniProtKB-SubCell"/>
</dbReference>
<reference evidence="8" key="1">
    <citation type="submission" date="2022-03" db="EMBL/GenBank/DDBJ databases">
        <authorList>
            <person name="Martin C."/>
        </authorList>
    </citation>
    <scope>NUCLEOTIDE SEQUENCE</scope>
</reference>
<evidence type="ECO:0000256" key="6">
    <source>
        <dbReference type="ARBA" id="ARBA00022989"/>
    </source>
</evidence>
<dbReference type="InterPro" id="IPR003593">
    <property type="entry name" value="AAA+_ATPase"/>
</dbReference>
<dbReference type="PANTHER" id="PTHR43394">
    <property type="entry name" value="ATP-DEPENDENT PERMEASE MDL1, MITOCHONDRIAL"/>
    <property type="match status" value="1"/>
</dbReference>
<evidence type="ECO:0000256" key="3">
    <source>
        <dbReference type="ARBA" id="ARBA00022692"/>
    </source>
</evidence>
<evidence type="ECO:0000256" key="7">
    <source>
        <dbReference type="ARBA" id="ARBA00023136"/>
    </source>
</evidence>
<evidence type="ECO:0000256" key="1">
    <source>
        <dbReference type="ARBA" id="ARBA00004448"/>
    </source>
</evidence>
<dbReference type="PANTHER" id="PTHR43394:SF1">
    <property type="entry name" value="ATP-BINDING CASSETTE SUB-FAMILY B MEMBER 10, MITOCHONDRIAL"/>
    <property type="match status" value="1"/>
</dbReference>
<dbReference type="Pfam" id="PF00664">
    <property type="entry name" value="ABC_membrane"/>
    <property type="match status" value="1"/>
</dbReference>
<dbReference type="Proteomes" id="UP000749559">
    <property type="component" value="Unassembled WGS sequence"/>
</dbReference>
<evidence type="ECO:0000313" key="8">
    <source>
        <dbReference type="EMBL" id="CAH1801607.1"/>
    </source>
</evidence>
<dbReference type="InterPro" id="IPR027417">
    <property type="entry name" value="P-loop_NTPase"/>
</dbReference>
<evidence type="ECO:0000313" key="9">
    <source>
        <dbReference type="Proteomes" id="UP000749559"/>
    </source>
</evidence>
<dbReference type="CDD" id="cd03249">
    <property type="entry name" value="ABC_MTABC3_MDL1_MDL2"/>
    <property type="match status" value="1"/>
</dbReference>
<dbReference type="InterPro" id="IPR011527">
    <property type="entry name" value="ABC1_TM_dom"/>
</dbReference>
<feature type="non-terminal residue" evidence="8">
    <location>
        <position position="502"/>
    </location>
</feature>